<dbReference type="AlphaFoldDB" id="B3EJK4"/>
<feature type="signal peptide" evidence="1">
    <location>
        <begin position="1"/>
        <end position="23"/>
    </location>
</feature>
<proteinExistence type="predicted"/>
<reference evidence="2" key="1">
    <citation type="submission" date="2008-06" db="EMBL/GenBank/DDBJ databases">
        <title>Complete sequence of Chlorobium phaeobacteroides BS1.</title>
        <authorList>
            <consortium name="US DOE Joint Genome Institute"/>
            <person name="Lucas S."/>
            <person name="Copeland A."/>
            <person name="Lapidus A."/>
            <person name="Glavina del Rio T."/>
            <person name="Dalin E."/>
            <person name="Tice H."/>
            <person name="Bruce D."/>
            <person name="Goodwin L."/>
            <person name="Pitluck S."/>
            <person name="Schmutz J."/>
            <person name="Larimer F."/>
            <person name="Land M."/>
            <person name="Hauser L."/>
            <person name="Kyrpides N."/>
            <person name="Ovchinnikova G."/>
            <person name="Li T."/>
            <person name="Liu Z."/>
            <person name="Zhao F."/>
            <person name="Overmann J."/>
            <person name="Bryant D.A."/>
            <person name="Richardson P."/>
        </authorList>
    </citation>
    <scope>NUCLEOTIDE SEQUENCE [LARGE SCALE GENOMIC DNA]</scope>
    <source>
        <strain evidence="2">BS1</strain>
    </source>
</reference>
<dbReference type="EMBL" id="CP001101">
    <property type="protein sequence ID" value="ACE03015.1"/>
    <property type="molecule type" value="Genomic_DNA"/>
</dbReference>
<keyword evidence="1" id="KW-0732">Signal</keyword>
<evidence type="ECO:0000313" key="2">
    <source>
        <dbReference type="EMBL" id="ACE03015.1"/>
    </source>
</evidence>
<gene>
    <name evidence="2" type="ordered locus">Cphamn1_0026</name>
</gene>
<dbReference type="KEGG" id="cpb:Cphamn1_0026"/>
<accession>B3EJK4</accession>
<dbReference type="OrthoDB" id="595139at2"/>
<protein>
    <submittedName>
        <fullName evidence="2">Uncharacterized protein</fullName>
    </submittedName>
</protein>
<feature type="chain" id="PRO_5002787855" evidence="1">
    <location>
        <begin position="24"/>
        <end position="195"/>
    </location>
</feature>
<sequence length="195" mass="20382">MTQIRNIIIAVALLTGLSSQAMAASTSGTTNVSVRVPEFIALHFYSNITLNFVAPTAEVIDEGRNDVDAGFNGNTTGNGLDANSLMNASLELDGTKTSVKLNNVWAVRGFSKSGNARVEVTVPSAKLQNGTSEITMSNVKVSDDAQSGSTITTKLNGISKGRATTGNIDMDLDFSNTTRSGSHTGAQYTITATTI</sequence>
<evidence type="ECO:0000256" key="1">
    <source>
        <dbReference type="SAM" id="SignalP"/>
    </source>
</evidence>
<dbReference type="HOGENOM" id="CLU_1297958_0_0_10"/>
<organism evidence="2">
    <name type="scientific">Chlorobium phaeobacteroides (strain BS1)</name>
    <dbReference type="NCBI Taxonomy" id="331678"/>
    <lineage>
        <taxon>Bacteria</taxon>
        <taxon>Pseudomonadati</taxon>
        <taxon>Chlorobiota</taxon>
        <taxon>Chlorobiia</taxon>
        <taxon>Chlorobiales</taxon>
        <taxon>Chlorobiaceae</taxon>
        <taxon>Chlorobium/Pelodictyon group</taxon>
        <taxon>Chlorobium</taxon>
    </lineage>
</organism>
<dbReference type="eggNOG" id="ENOG5033QQQ">
    <property type="taxonomic scope" value="Bacteria"/>
</dbReference>
<name>B3EJK4_CHLPB</name>